<evidence type="ECO:0000313" key="2">
    <source>
        <dbReference type="Proteomes" id="UP000198929"/>
    </source>
</evidence>
<accession>A0A1H9UUI6</accession>
<name>A0A1H9UUI6_9CORY</name>
<dbReference type="Pfam" id="PF02424">
    <property type="entry name" value="ApbE"/>
    <property type="match status" value="1"/>
</dbReference>
<dbReference type="AlphaFoldDB" id="A0A1H9UUI6"/>
<dbReference type="Proteomes" id="UP000198929">
    <property type="component" value="Unassembled WGS sequence"/>
</dbReference>
<evidence type="ECO:0000313" key="1">
    <source>
        <dbReference type="EMBL" id="SES12784.1"/>
    </source>
</evidence>
<proteinExistence type="predicted"/>
<reference evidence="2" key="1">
    <citation type="submission" date="2016-10" db="EMBL/GenBank/DDBJ databases">
        <authorList>
            <person name="Varghese N."/>
            <person name="Submissions S."/>
        </authorList>
    </citation>
    <scope>NUCLEOTIDE SEQUENCE [LARGE SCALE GENOMIC DNA]</scope>
    <source>
        <strain evidence="2">DSM 20524</strain>
    </source>
</reference>
<dbReference type="EMBL" id="FOGQ01000009">
    <property type="protein sequence ID" value="SES12784.1"/>
    <property type="molecule type" value="Genomic_DNA"/>
</dbReference>
<organism evidence="1 2">
    <name type="scientific">Corynebacterium cystitidis DSM 20524</name>
    <dbReference type="NCBI Taxonomy" id="1121357"/>
    <lineage>
        <taxon>Bacteria</taxon>
        <taxon>Bacillati</taxon>
        <taxon>Actinomycetota</taxon>
        <taxon>Actinomycetes</taxon>
        <taxon>Mycobacteriales</taxon>
        <taxon>Corynebacteriaceae</taxon>
        <taxon>Corynebacterium</taxon>
    </lineage>
</organism>
<sequence length="104" mass="11453">MILFGQYLKLRLPIPGSLFVTHATFHHLMAPRTGYPIDTDVISLTIVSERSLDGETWTTRLFGQSGERIIRTGGEQAGLQAVVITAGLRLYATGQLRDALTILQ</sequence>
<dbReference type="RefSeq" id="WP_256232249.1">
    <property type="nucleotide sequence ID" value="NZ_CP047199.1"/>
</dbReference>
<dbReference type="InterPro" id="IPR003374">
    <property type="entry name" value="ApbE-like_sf"/>
</dbReference>
<dbReference type="STRING" id="1121357.SAMN05661109_01922"/>
<protein>
    <submittedName>
        <fullName evidence="1">ApbE family protein</fullName>
    </submittedName>
</protein>
<dbReference type="InterPro" id="IPR024932">
    <property type="entry name" value="ApbE"/>
</dbReference>
<gene>
    <name evidence="1" type="ORF">SAMN05661109_01922</name>
</gene>
<dbReference type="SUPFAM" id="SSF143631">
    <property type="entry name" value="ApbE-like"/>
    <property type="match status" value="1"/>
</dbReference>
<keyword evidence="2" id="KW-1185">Reference proteome</keyword>
<dbReference type="Gene3D" id="3.10.520.10">
    <property type="entry name" value="ApbE-like domains"/>
    <property type="match status" value="1"/>
</dbReference>